<keyword evidence="3" id="KW-1185">Reference proteome</keyword>
<proteinExistence type="predicted"/>
<dbReference type="InterPro" id="IPR058548">
    <property type="entry name" value="MlaB-like_STAS"/>
</dbReference>
<accession>A0A2T4I6G9</accession>
<dbReference type="InterPro" id="IPR036513">
    <property type="entry name" value="STAS_dom_sf"/>
</dbReference>
<dbReference type="Proteomes" id="UP000241206">
    <property type="component" value="Unassembled WGS sequence"/>
</dbReference>
<protein>
    <submittedName>
        <fullName evidence="2">Anti-anti-sigma factor</fullName>
    </submittedName>
</protein>
<name>A0A2T4I6G9_9SPHN</name>
<evidence type="ECO:0000313" key="3">
    <source>
        <dbReference type="Proteomes" id="UP000241206"/>
    </source>
</evidence>
<dbReference type="RefSeq" id="WP_107394044.1">
    <property type="nucleotide sequence ID" value="NZ_PHHF01000018.1"/>
</dbReference>
<comment type="caution">
    <text evidence="2">The sequence shown here is derived from an EMBL/GenBank/DDBJ whole genome shotgun (WGS) entry which is preliminary data.</text>
</comment>
<organism evidence="2 3">
    <name type="scientific">Edaphosphingomonas fennica</name>
    <dbReference type="NCBI Taxonomy" id="114404"/>
    <lineage>
        <taxon>Bacteria</taxon>
        <taxon>Pseudomonadati</taxon>
        <taxon>Pseudomonadota</taxon>
        <taxon>Alphaproteobacteria</taxon>
        <taxon>Sphingomonadales</taxon>
        <taxon>Rhizorhabdaceae</taxon>
        <taxon>Edaphosphingomonas</taxon>
    </lineage>
</organism>
<dbReference type="Pfam" id="PF13466">
    <property type="entry name" value="STAS_2"/>
    <property type="match status" value="1"/>
</dbReference>
<dbReference type="Gene3D" id="3.30.750.24">
    <property type="entry name" value="STAS domain"/>
    <property type="match status" value="1"/>
</dbReference>
<feature type="domain" description="MlaB-like STAS" evidence="1">
    <location>
        <begin position="4"/>
        <end position="78"/>
    </location>
</feature>
<dbReference type="AlphaFoldDB" id="A0A2T4I6G9"/>
<reference evidence="2 3" key="1">
    <citation type="submission" date="2017-11" db="EMBL/GenBank/DDBJ databases">
        <title>Sphingomonas oleivorans sp. nov., isolated from oil-contaminated soil.</title>
        <authorList>
            <person name="Wang L."/>
            <person name="Chen L."/>
        </authorList>
    </citation>
    <scope>NUCLEOTIDE SEQUENCE [LARGE SCALE GENOMIC DNA]</scope>
    <source>
        <strain evidence="2 3">K101</strain>
    </source>
</reference>
<evidence type="ECO:0000313" key="2">
    <source>
        <dbReference type="EMBL" id="PTD26197.1"/>
    </source>
</evidence>
<sequence length="91" mass="9163">MRHIELPPVMDGQAVARLAPLLRAAMDAGEAVTLHGSGVVQIGQAGLQMLLAAARSVEARLEAPSESLAGMAALAGLQSLPPFVPAQGVAA</sequence>
<dbReference type="SUPFAM" id="SSF52091">
    <property type="entry name" value="SpoIIaa-like"/>
    <property type="match status" value="1"/>
</dbReference>
<dbReference type="EMBL" id="PHHF01000018">
    <property type="protein sequence ID" value="PTD26197.1"/>
    <property type="molecule type" value="Genomic_DNA"/>
</dbReference>
<gene>
    <name evidence="2" type="ORF">CV103_04165</name>
</gene>
<evidence type="ECO:0000259" key="1">
    <source>
        <dbReference type="Pfam" id="PF13466"/>
    </source>
</evidence>